<protein>
    <recommendedName>
        <fullName evidence="1">Methyltransferase type 12 domain-containing protein</fullName>
    </recommendedName>
</protein>
<sequence>HDCLELGAGTGKFTEKIIKYLPKNIKYLATEPMSGFLDTLKAKCPELETMQCPATKIPLPDTSVKGSRDEVVDHINTMSVVSALDDETKQVVQQKIRDVFNKHFDQSIHDIDLPFETELIVLSKM</sequence>
<evidence type="ECO:0000259" key="1">
    <source>
        <dbReference type="Pfam" id="PF08242"/>
    </source>
</evidence>
<reference evidence="2" key="1">
    <citation type="submission" date="2019-08" db="EMBL/GenBank/DDBJ databases">
        <title>The improved chromosome-level genome for the pearl oyster Pinctada fucata martensii using PacBio sequencing and Hi-C.</title>
        <authorList>
            <person name="Zheng Z."/>
        </authorList>
    </citation>
    <scope>NUCLEOTIDE SEQUENCE</scope>
    <source>
        <strain evidence="2">ZZ-2019</strain>
        <tissue evidence="2">Adductor muscle</tissue>
    </source>
</reference>
<dbReference type="Pfam" id="PF08242">
    <property type="entry name" value="Methyltransf_12"/>
    <property type="match status" value="1"/>
</dbReference>
<dbReference type="SUPFAM" id="SSF53335">
    <property type="entry name" value="S-adenosyl-L-methionine-dependent methyltransferases"/>
    <property type="match status" value="1"/>
</dbReference>
<dbReference type="InterPro" id="IPR029063">
    <property type="entry name" value="SAM-dependent_MTases_sf"/>
</dbReference>
<dbReference type="Proteomes" id="UP001186944">
    <property type="component" value="Unassembled WGS sequence"/>
</dbReference>
<evidence type="ECO:0000313" key="3">
    <source>
        <dbReference type="Proteomes" id="UP001186944"/>
    </source>
</evidence>
<dbReference type="Gene3D" id="3.40.50.150">
    <property type="entry name" value="Vaccinia Virus protein VP39"/>
    <property type="match status" value="1"/>
</dbReference>
<evidence type="ECO:0000313" key="2">
    <source>
        <dbReference type="EMBL" id="KAK3097699.1"/>
    </source>
</evidence>
<dbReference type="AlphaFoldDB" id="A0AA88YIP6"/>
<keyword evidence="3" id="KW-1185">Reference proteome</keyword>
<gene>
    <name evidence="2" type="ORF">FSP39_012252</name>
</gene>
<feature type="domain" description="Methyltransferase type 12" evidence="1">
    <location>
        <begin position="4"/>
        <end position="93"/>
    </location>
</feature>
<feature type="non-terminal residue" evidence="2">
    <location>
        <position position="1"/>
    </location>
</feature>
<dbReference type="InterPro" id="IPR013217">
    <property type="entry name" value="Methyltransf_12"/>
</dbReference>
<organism evidence="2 3">
    <name type="scientific">Pinctada imbricata</name>
    <name type="common">Atlantic pearl-oyster</name>
    <name type="synonym">Pinctada martensii</name>
    <dbReference type="NCBI Taxonomy" id="66713"/>
    <lineage>
        <taxon>Eukaryota</taxon>
        <taxon>Metazoa</taxon>
        <taxon>Spiralia</taxon>
        <taxon>Lophotrochozoa</taxon>
        <taxon>Mollusca</taxon>
        <taxon>Bivalvia</taxon>
        <taxon>Autobranchia</taxon>
        <taxon>Pteriomorphia</taxon>
        <taxon>Pterioida</taxon>
        <taxon>Pterioidea</taxon>
        <taxon>Pteriidae</taxon>
        <taxon>Pinctada</taxon>
    </lineage>
</organism>
<name>A0AA88YIP6_PINIB</name>
<dbReference type="EMBL" id="VSWD01000007">
    <property type="protein sequence ID" value="KAK3097699.1"/>
    <property type="molecule type" value="Genomic_DNA"/>
</dbReference>
<comment type="caution">
    <text evidence="2">The sequence shown here is derived from an EMBL/GenBank/DDBJ whole genome shotgun (WGS) entry which is preliminary data.</text>
</comment>
<accession>A0AA88YIP6</accession>
<proteinExistence type="predicted"/>